<dbReference type="EMBL" id="CP060780">
    <property type="protein sequence ID" value="QNP42323.1"/>
    <property type="molecule type" value="Genomic_DNA"/>
</dbReference>
<feature type="transmembrane region" description="Helical" evidence="2">
    <location>
        <begin position="26"/>
        <end position="45"/>
    </location>
</feature>
<keyword evidence="2" id="KW-0812">Transmembrane</keyword>
<feature type="transmembrane region" description="Helical" evidence="2">
    <location>
        <begin position="52"/>
        <end position="74"/>
    </location>
</feature>
<dbReference type="InterPro" id="IPR052712">
    <property type="entry name" value="Acid_resist_chaperone_HdeD"/>
</dbReference>
<dbReference type="PANTHER" id="PTHR34989:SF1">
    <property type="entry name" value="PROTEIN HDED"/>
    <property type="match status" value="1"/>
</dbReference>
<evidence type="ECO:0000256" key="1">
    <source>
        <dbReference type="SAM" id="MobiDB-lite"/>
    </source>
</evidence>
<protein>
    <submittedName>
        <fullName evidence="3">DUF308 domain-containing protein</fullName>
    </submittedName>
</protein>
<proteinExistence type="predicted"/>
<dbReference type="Pfam" id="PF03729">
    <property type="entry name" value="DUF308"/>
    <property type="match status" value="1"/>
</dbReference>
<keyword evidence="2" id="KW-1133">Transmembrane helix</keyword>
<reference evidence="3 4" key="1">
    <citation type="submission" date="2020-08" db="EMBL/GenBank/DDBJ databases">
        <title>Genome sequence of Sphingomonas daechungensis KACC 18115T.</title>
        <authorList>
            <person name="Hyun D.-W."/>
            <person name="Bae J.-W."/>
        </authorList>
    </citation>
    <scope>NUCLEOTIDE SEQUENCE [LARGE SCALE GENOMIC DNA]</scope>
    <source>
        <strain evidence="3 4">KACC 18115</strain>
    </source>
</reference>
<feature type="region of interest" description="Disordered" evidence="1">
    <location>
        <begin position="1"/>
        <end position="21"/>
    </location>
</feature>
<dbReference type="PANTHER" id="PTHR34989">
    <property type="entry name" value="PROTEIN HDED"/>
    <property type="match status" value="1"/>
</dbReference>
<organism evidence="3 4">
    <name type="scientific">Sphingomonas daechungensis</name>
    <dbReference type="NCBI Taxonomy" id="1176646"/>
    <lineage>
        <taxon>Bacteria</taxon>
        <taxon>Pseudomonadati</taxon>
        <taxon>Pseudomonadota</taxon>
        <taxon>Alphaproteobacteria</taxon>
        <taxon>Sphingomonadales</taxon>
        <taxon>Sphingomonadaceae</taxon>
        <taxon>Sphingomonas</taxon>
    </lineage>
</organism>
<evidence type="ECO:0000256" key="2">
    <source>
        <dbReference type="SAM" id="Phobius"/>
    </source>
</evidence>
<evidence type="ECO:0000313" key="3">
    <source>
        <dbReference type="EMBL" id="QNP42323.1"/>
    </source>
</evidence>
<name>A0ABX6T0R6_9SPHN</name>
<dbReference type="InterPro" id="IPR005325">
    <property type="entry name" value="DUF308_memb"/>
</dbReference>
<gene>
    <name evidence="3" type="ORF">H9L15_08190</name>
</gene>
<feature type="transmembrane region" description="Helical" evidence="2">
    <location>
        <begin position="80"/>
        <end position="99"/>
    </location>
</feature>
<sequence length="107" mass="10887">MEQTAEASAEPAASAPPVASKGPSPIISRLMGLLFIVAGVVALSTPVHSTMLMTMFIGASLLIAGGAQIAHAFSKSWGSLILHIILGLAYALVGAIFLFDPIGGRLS</sequence>
<keyword evidence="2" id="KW-0472">Membrane</keyword>
<dbReference type="Proteomes" id="UP000516134">
    <property type="component" value="Chromosome"/>
</dbReference>
<evidence type="ECO:0000313" key="4">
    <source>
        <dbReference type="Proteomes" id="UP000516134"/>
    </source>
</evidence>
<keyword evidence="4" id="KW-1185">Reference proteome</keyword>
<accession>A0ABX6T0R6</accession>